<feature type="domain" description="Predicted membrane protein YciQ-like C-terminal" evidence="4">
    <location>
        <begin position="281"/>
        <end position="567"/>
    </location>
</feature>
<feature type="transmembrane region" description="Helical" evidence="2">
    <location>
        <begin position="418"/>
        <end position="436"/>
    </location>
</feature>
<feature type="transmembrane region" description="Helical" evidence="2">
    <location>
        <begin position="456"/>
        <end position="479"/>
    </location>
</feature>
<dbReference type="Pfam" id="PF20990">
    <property type="entry name" value="DUF2207_C"/>
    <property type="match status" value="1"/>
</dbReference>
<dbReference type="Pfam" id="PF09972">
    <property type="entry name" value="DUF2207"/>
    <property type="match status" value="1"/>
</dbReference>
<evidence type="ECO:0000256" key="2">
    <source>
        <dbReference type="SAM" id="Phobius"/>
    </source>
</evidence>
<evidence type="ECO:0000259" key="3">
    <source>
        <dbReference type="Pfam" id="PF09972"/>
    </source>
</evidence>
<keyword evidence="2" id="KW-1133">Transmembrane helix</keyword>
<feature type="region of interest" description="Disordered" evidence="1">
    <location>
        <begin position="614"/>
        <end position="642"/>
    </location>
</feature>
<protein>
    <submittedName>
        <fullName evidence="5">DUF2207 domain-containing protein</fullName>
    </submittedName>
</protein>
<accession>A0A7C5EMV7</accession>
<evidence type="ECO:0000259" key="4">
    <source>
        <dbReference type="Pfam" id="PF20990"/>
    </source>
</evidence>
<sequence length="642" mass="70318">MKSLPRRLFIIFALLGLTALPGLQPPAFGQTERILRFHSRLVVHRDGTMTVTETITVNCAQQEIRRGIVREFPTTYRDRFGNTVKVGFEVKEVRRDGQEEPYHIQTAKNGKKVYIGQKEVYLPPGIYTYILTYFTDRQLGYFQDFDELYWNVTGNGWTLPIDHAEAVVVLPEGADILRYAAYTGPMGAKGQDFRVSYDPRGNLVFATTRGLAPREGLTIAVAWPKGVVREPSAKEKTTYLLKDNLSLVLGLVWLALILLYYLVAWSRVGRDPEAGPIIPLFEPPPGFSPAAARFLMRMGFDNKTFAAAVVDMAVKGALTIEENNGDFTLRKGESNPAALFPEEHQLARKLFSHGSALEMNNTNHTILQSAREALKAILNRELNKIYFFTNSEYLVPGLVLTALALGSVILAAPWKAESAFSSVWLSIWSVGCYFLALQVYRRWQAIGTGFRLGKGLAALGITLFSLPFFLGLIAGTYLFGQAVSLGAAFVLISIGLSNAVFFHLLKAPTLQGRRIMDQIEGFKLYLSVAEQDRLEVLHPPDKTPEIFEKYLPYALALDVENEWCAQFAEVLARAQVDGRPYSPVWYRGSSWEGFRASSLADSLGSNLAGAIASASSPPGTASGSGGGGSSGGGGGGGGGSGW</sequence>
<feature type="transmembrane region" description="Helical" evidence="2">
    <location>
        <begin position="485"/>
        <end position="505"/>
    </location>
</feature>
<proteinExistence type="predicted"/>
<organism evidence="5">
    <name type="scientific">Desulfobacca acetoxidans</name>
    <dbReference type="NCBI Taxonomy" id="60893"/>
    <lineage>
        <taxon>Bacteria</taxon>
        <taxon>Pseudomonadati</taxon>
        <taxon>Thermodesulfobacteriota</taxon>
        <taxon>Desulfobaccia</taxon>
        <taxon>Desulfobaccales</taxon>
        <taxon>Desulfobaccaceae</taxon>
        <taxon>Desulfobacca</taxon>
    </lineage>
</organism>
<comment type="caution">
    <text evidence="5">The sequence shown here is derived from an EMBL/GenBank/DDBJ whole genome shotgun (WGS) entry which is preliminary data.</text>
</comment>
<feature type="transmembrane region" description="Helical" evidence="2">
    <location>
        <begin position="393"/>
        <end position="412"/>
    </location>
</feature>
<feature type="domain" description="DUF2207" evidence="3">
    <location>
        <begin position="33"/>
        <end position="223"/>
    </location>
</feature>
<reference evidence="5" key="1">
    <citation type="journal article" date="2020" name="mSystems">
        <title>Genome- and Community-Level Interaction Insights into Carbon Utilization and Element Cycling Functions of Hydrothermarchaeota in Hydrothermal Sediment.</title>
        <authorList>
            <person name="Zhou Z."/>
            <person name="Liu Y."/>
            <person name="Xu W."/>
            <person name="Pan J."/>
            <person name="Luo Z.H."/>
            <person name="Li M."/>
        </authorList>
    </citation>
    <scope>NUCLEOTIDE SEQUENCE [LARGE SCALE GENOMIC DNA]</scope>
    <source>
        <strain evidence="5">SpSt-853</strain>
    </source>
</reference>
<dbReference type="InterPro" id="IPR018702">
    <property type="entry name" value="DUF2207"/>
</dbReference>
<dbReference type="InterPro" id="IPR048389">
    <property type="entry name" value="YciQ-like_C"/>
</dbReference>
<feature type="compositionally biased region" description="Gly residues" evidence="1">
    <location>
        <begin position="622"/>
        <end position="642"/>
    </location>
</feature>
<keyword evidence="2" id="KW-0472">Membrane</keyword>
<dbReference type="AlphaFoldDB" id="A0A7C5EMV7"/>
<evidence type="ECO:0000256" key="1">
    <source>
        <dbReference type="SAM" id="MobiDB-lite"/>
    </source>
</evidence>
<keyword evidence="2" id="KW-0812">Transmembrane</keyword>
<gene>
    <name evidence="5" type="ORF">ENW48_08680</name>
</gene>
<evidence type="ECO:0000313" key="5">
    <source>
        <dbReference type="EMBL" id="HGZ12280.1"/>
    </source>
</evidence>
<dbReference type="EMBL" id="DTKJ01000059">
    <property type="protein sequence ID" value="HGZ12280.1"/>
    <property type="molecule type" value="Genomic_DNA"/>
</dbReference>
<feature type="transmembrane region" description="Helical" evidence="2">
    <location>
        <begin position="245"/>
        <end position="263"/>
    </location>
</feature>
<name>A0A7C5EMV7_9BACT</name>